<dbReference type="Proteomes" id="UP000031847">
    <property type="component" value="Unassembled WGS sequence"/>
</dbReference>
<gene>
    <name evidence="1" type="ORF">JCM5805K_2453</name>
</gene>
<accession>A0A0B8R521</accession>
<proteinExistence type="predicted"/>
<keyword evidence="1" id="KW-0067">ATP-binding</keyword>
<dbReference type="AlphaFoldDB" id="A0A0B8R521"/>
<dbReference type="InterPro" id="IPR006490">
    <property type="entry name" value="Maj_tail_phi13"/>
</dbReference>
<dbReference type="EMBL" id="BBSI01000038">
    <property type="protein sequence ID" value="GAM81329.1"/>
    <property type="molecule type" value="Genomic_DNA"/>
</dbReference>
<organism evidence="1 2">
    <name type="scientific">Lactococcus lactis subsp. lactis</name>
    <name type="common">Streptococcus lactis</name>
    <dbReference type="NCBI Taxonomy" id="1360"/>
    <lineage>
        <taxon>Bacteria</taxon>
        <taxon>Bacillati</taxon>
        <taxon>Bacillota</taxon>
        <taxon>Bacilli</taxon>
        <taxon>Lactobacillales</taxon>
        <taxon>Streptococcaceae</taxon>
        <taxon>Lactococcus</taxon>
    </lineage>
</organism>
<name>A0A0B8R521_LACLL</name>
<protein>
    <submittedName>
        <fullName evidence="1">ATPases with chaperone activity, ATP-binding subunit</fullName>
    </submittedName>
</protein>
<dbReference type="InterPro" id="IPR006724">
    <property type="entry name" value="Phage_TTP"/>
</dbReference>
<evidence type="ECO:0000313" key="1">
    <source>
        <dbReference type="EMBL" id="GAM81329.1"/>
    </source>
</evidence>
<evidence type="ECO:0000313" key="2">
    <source>
        <dbReference type="Proteomes" id="UP000031847"/>
    </source>
</evidence>
<comment type="caution">
    <text evidence="1">The sequence shown here is derived from an EMBL/GenBank/DDBJ whole genome shotgun (WGS) entry which is preliminary data.</text>
</comment>
<keyword evidence="1" id="KW-0547">Nucleotide-binding</keyword>
<reference evidence="1 2" key="1">
    <citation type="submission" date="2015-01" db="EMBL/GenBank/DDBJ databases">
        <title>Lactococcus lactis subsp.lactis JCM 5805 whole genome shotgun sequence.</title>
        <authorList>
            <person name="Fujii T."/>
            <person name="Tomita Y."/>
            <person name="Ikushima S."/>
            <person name="Fujiwara D."/>
        </authorList>
    </citation>
    <scope>NUCLEOTIDE SEQUENCE [LARGE SCALE GENOMIC DNA]</scope>
    <source>
        <strain evidence="1 2">JCM 5805</strain>
    </source>
</reference>
<dbReference type="Pfam" id="PF04630">
    <property type="entry name" value="Phage_TTP_1"/>
    <property type="match status" value="1"/>
</dbReference>
<dbReference type="NCBIfam" id="TIGR01603">
    <property type="entry name" value="maj_tail_phi13"/>
    <property type="match status" value="1"/>
</dbReference>
<dbReference type="GO" id="GO:0005524">
    <property type="term" value="F:ATP binding"/>
    <property type="evidence" value="ECO:0007669"/>
    <property type="project" value="UniProtKB-KW"/>
</dbReference>
<sequence>MNILAIQKDMWMLGFMKAIAIFTKIIENKEKKMSVPIGFKRLTIRIKDGKTAVPDKTQFVIEGKKDNGGMVSAKVSGLAVDAVKSYSSNKVYSISGKGVGDGKVEFDIMDFPEKIKNAVLGIVASSNGVYKATADRTSPYCSILLEDVTPQGHPYLMAFVDGMFSSDGLEFNTVQGKQGELPSEAISFAIGSDDNGLYYSTFVGTGAPTDATGIAEIKADALMVAGG</sequence>